<evidence type="ECO:0000259" key="2">
    <source>
        <dbReference type="PROSITE" id="PS50943"/>
    </source>
</evidence>
<dbReference type="InterPro" id="IPR010982">
    <property type="entry name" value="Lambda_DNA-bd_dom_sf"/>
</dbReference>
<dbReference type="InterPro" id="IPR001387">
    <property type="entry name" value="Cro/C1-type_HTH"/>
</dbReference>
<dbReference type="Gene3D" id="1.10.10.2910">
    <property type="match status" value="1"/>
</dbReference>
<evidence type="ECO:0000313" key="4">
    <source>
        <dbReference type="Proteomes" id="UP000077134"/>
    </source>
</evidence>
<dbReference type="Pfam" id="PF06114">
    <property type="entry name" value="Peptidase_M78"/>
    <property type="match status" value="1"/>
</dbReference>
<dbReference type="PANTHER" id="PTHR43236">
    <property type="entry name" value="ANTITOXIN HIGA1"/>
    <property type="match status" value="1"/>
</dbReference>
<comment type="similarity">
    <text evidence="1">Belongs to the short-chain fatty acyl-CoA assimilation regulator (ScfR) family.</text>
</comment>
<dbReference type="SMART" id="SM00530">
    <property type="entry name" value="HTH_XRE"/>
    <property type="match status" value="1"/>
</dbReference>
<evidence type="ECO:0000313" key="3">
    <source>
        <dbReference type="EMBL" id="OAB75036.1"/>
    </source>
</evidence>
<sequence length="368" mass="42346">MVNHYEYEPNYAVPPGETLLDTLEELGMTQAELAKRMNRPVKTINEIIKGKAEITPATSLELEKSTGVPSALWNNLEKKYRDKLARIKERARLENQVDFLKNIPVKDMIQRGWITECKDSIEQLIEVLKFFRISTTEAWEAIWGNELSGNVAFRKTLSYESDKGAISSWLRRGEIEAEQIICNPFNKTKFKYLLENDLKTLTKEPNPDQFLPELIQQCSDVGVAVVIIRELPGCRVNGATYWTSSNKAIIQLSGRYRSDDRLWFTFFHEAAHIILHGKKETFLECKNDGGLEEKEEEADKFATQLLIPHASYRDFIEKSVHYSHQNVELFATEIGVSPGIVVGRLQHDGIIPFSHLNQLKQRYVWTEE</sequence>
<dbReference type="CDD" id="cd00093">
    <property type="entry name" value="HTH_XRE"/>
    <property type="match status" value="1"/>
</dbReference>
<dbReference type="Pfam" id="PF01381">
    <property type="entry name" value="HTH_3"/>
    <property type="match status" value="1"/>
</dbReference>
<comment type="caution">
    <text evidence="3">The sequence shown here is derived from an EMBL/GenBank/DDBJ whole genome shotgun (WGS) entry which is preliminary data.</text>
</comment>
<proteinExistence type="inferred from homology"/>
<dbReference type="SUPFAM" id="SSF47413">
    <property type="entry name" value="lambda repressor-like DNA-binding domains"/>
    <property type="match status" value="1"/>
</dbReference>
<organism evidence="3 4">
    <name type="scientific">Paenibacillus crassostreae</name>
    <dbReference type="NCBI Taxonomy" id="1763538"/>
    <lineage>
        <taxon>Bacteria</taxon>
        <taxon>Bacillati</taxon>
        <taxon>Bacillota</taxon>
        <taxon>Bacilli</taxon>
        <taxon>Bacillales</taxon>
        <taxon>Paenibacillaceae</taxon>
        <taxon>Paenibacillus</taxon>
    </lineage>
</organism>
<evidence type="ECO:0000256" key="1">
    <source>
        <dbReference type="ARBA" id="ARBA00007227"/>
    </source>
</evidence>
<protein>
    <submittedName>
        <fullName evidence="3">XRE family transcriptional regulator</fullName>
    </submittedName>
</protein>
<dbReference type="OrthoDB" id="9796786at2"/>
<dbReference type="EMBL" id="LSFN01000013">
    <property type="protein sequence ID" value="OAB75036.1"/>
    <property type="molecule type" value="Genomic_DNA"/>
</dbReference>
<dbReference type="RefSeq" id="WP_068657436.1">
    <property type="nucleotide sequence ID" value="NZ_CP017770.1"/>
</dbReference>
<accession>A0A167E1X7</accession>
<dbReference type="PANTHER" id="PTHR43236:SF1">
    <property type="entry name" value="BLL7220 PROTEIN"/>
    <property type="match status" value="1"/>
</dbReference>
<dbReference type="GO" id="GO:0003677">
    <property type="term" value="F:DNA binding"/>
    <property type="evidence" value="ECO:0007669"/>
    <property type="project" value="InterPro"/>
</dbReference>
<name>A0A167E1X7_9BACL</name>
<feature type="domain" description="HTH cro/C1-type" evidence="2">
    <location>
        <begin position="24"/>
        <end position="73"/>
    </location>
</feature>
<gene>
    <name evidence="3" type="ORF">PNBC_09340</name>
</gene>
<dbReference type="Proteomes" id="UP000077134">
    <property type="component" value="Unassembled WGS sequence"/>
</dbReference>
<dbReference type="AlphaFoldDB" id="A0A167E1X7"/>
<dbReference type="PROSITE" id="PS50943">
    <property type="entry name" value="HTH_CROC1"/>
    <property type="match status" value="1"/>
</dbReference>
<dbReference type="InterPro" id="IPR052345">
    <property type="entry name" value="Rad_response_metalloprotease"/>
</dbReference>
<dbReference type="STRING" id="1763538.LPB68_14595"/>
<reference evidence="3 4" key="1">
    <citation type="submission" date="2016-02" db="EMBL/GenBank/DDBJ databases">
        <title>Paenibacillus sp. LPB0068, isolated from Crassostrea gigas.</title>
        <authorList>
            <person name="Shin S.-K."/>
            <person name="Yi H."/>
        </authorList>
    </citation>
    <scope>NUCLEOTIDE SEQUENCE [LARGE SCALE GENOMIC DNA]</scope>
    <source>
        <strain evidence="3 4">LPB0068</strain>
    </source>
</reference>
<dbReference type="Gene3D" id="1.10.260.40">
    <property type="entry name" value="lambda repressor-like DNA-binding domains"/>
    <property type="match status" value="1"/>
</dbReference>
<dbReference type="KEGG" id="pcx:LPB68_14595"/>
<keyword evidence="4" id="KW-1185">Reference proteome</keyword>
<dbReference type="InterPro" id="IPR010359">
    <property type="entry name" value="IrrE_HExxH"/>
</dbReference>